<protein>
    <recommendedName>
        <fullName evidence="4">Cytochrome bc1 complex cytochrome b subunit</fullName>
        <ecNumber evidence="3">7.1.1.8</ecNumber>
    </recommendedName>
    <alternativeName>
        <fullName evidence="15">Cytochrome bc1 reductase complex subunit QcrB</fullName>
    </alternativeName>
</protein>
<dbReference type="InterPro" id="IPR027387">
    <property type="entry name" value="Cytb/b6-like_sf"/>
</dbReference>
<feature type="transmembrane region" description="Helical" evidence="16">
    <location>
        <begin position="401"/>
        <end position="426"/>
    </location>
</feature>
<dbReference type="InterPro" id="IPR036150">
    <property type="entry name" value="Cyt_b/b6_C_sf"/>
</dbReference>
<sequence>MARDRLVTRRVARWLDQRTGSAKFARTALGKVFPDHWSFLIGEIALYSFVVLLATGVYLTFFFDPSVSEVVYDGSYVPLQGVTMSQAYSSALDISFDVRAGLVMRQMHHWAALLFLAAIVVHLMRIFFTGAFRRPRELNWMVGITLLILAIFNGFAGYSLLDDQLSGTGLRIAYSITLSIPLIGTWLASFLFGGEYPGPDIINRLYVIHILLLPAAIIALLTLHLGLVVRHKHTQFGGRGRTEKNVVGEPVWPRFAFKSIGLMLCTAAMTAGLGGLAQINPVWLYGPYKVSNVSSASQPDWYMAWLDGALRVFPGWETRIAGFEIPGAFYAGVLLAGITFGLLYAWPFLESKFTSDHAEHHLLDRPRNRPVRTCMGVATLVFYALLTLSGSTDVLATTFGLSVNVVLVSCRIALIVVPPIAALITYRLCKELQLRDEDAGVAPPERPRIRWELLRVWEWPSRRKETKAALARGDAGTPTAVD</sequence>
<dbReference type="SUPFAM" id="SSF81342">
    <property type="entry name" value="Transmembrane di-heme cytochromes"/>
    <property type="match status" value="1"/>
</dbReference>
<evidence type="ECO:0000256" key="15">
    <source>
        <dbReference type="ARBA" id="ARBA00029568"/>
    </source>
</evidence>
<dbReference type="SUPFAM" id="SSF81648">
    <property type="entry name" value="a domain/subunit of cytochrome bc1 complex (Ubiquinol-cytochrome c reductase)"/>
    <property type="match status" value="1"/>
</dbReference>
<keyword evidence="19" id="KW-1185">Reference proteome</keyword>
<organism evidence="18 19">
    <name type="scientific">Iamia majanohamensis</name>
    <dbReference type="NCBI Taxonomy" id="467976"/>
    <lineage>
        <taxon>Bacteria</taxon>
        <taxon>Bacillati</taxon>
        <taxon>Actinomycetota</taxon>
        <taxon>Acidimicrobiia</taxon>
        <taxon>Acidimicrobiales</taxon>
        <taxon>Iamiaceae</taxon>
        <taxon>Iamia</taxon>
    </lineage>
</organism>
<dbReference type="Proteomes" id="UP001216390">
    <property type="component" value="Chromosome"/>
</dbReference>
<evidence type="ECO:0000256" key="1">
    <source>
        <dbReference type="ARBA" id="ARBA00001971"/>
    </source>
</evidence>
<evidence type="ECO:0000256" key="11">
    <source>
        <dbReference type="ARBA" id="ARBA00022989"/>
    </source>
</evidence>
<evidence type="ECO:0000259" key="17">
    <source>
        <dbReference type="PROSITE" id="PS51002"/>
    </source>
</evidence>
<evidence type="ECO:0000313" key="18">
    <source>
        <dbReference type="EMBL" id="WCO67410.1"/>
    </source>
</evidence>
<feature type="domain" description="Cytochrome b/b6 N-terminal region profile" evidence="17">
    <location>
        <begin position="11"/>
        <end position="237"/>
    </location>
</feature>
<dbReference type="Gene3D" id="1.20.810.10">
    <property type="entry name" value="Cytochrome Bc1 Complex, Chain C"/>
    <property type="match status" value="1"/>
</dbReference>
<feature type="transmembrane region" description="Helical" evidence="16">
    <location>
        <begin position="109"/>
        <end position="128"/>
    </location>
</feature>
<accession>A0AAE9Y683</accession>
<evidence type="ECO:0000256" key="13">
    <source>
        <dbReference type="ARBA" id="ARBA00023136"/>
    </source>
</evidence>
<evidence type="ECO:0000256" key="3">
    <source>
        <dbReference type="ARBA" id="ARBA00012951"/>
    </source>
</evidence>
<dbReference type="GO" id="GO:0016491">
    <property type="term" value="F:oxidoreductase activity"/>
    <property type="evidence" value="ECO:0007669"/>
    <property type="project" value="InterPro"/>
</dbReference>
<evidence type="ECO:0000256" key="2">
    <source>
        <dbReference type="ARBA" id="ARBA00004651"/>
    </source>
</evidence>
<keyword evidence="7" id="KW-0349">Heme</keyword>
<feature type="transmembrane region" description="Helical" evidence="16">
    <location>
        <begin position="44"/>
        <end position="63"/>
    </location>
</feature>
<keyword evidence="13 16" id="KW-0472">Membrane</keyword>
<evidence type="ECO:0000256" key="8">
    <source>
        <dbReference type="ARBA" id="ARBA00022692"/>
    </source>
</evidence>
<keyword evidence="11 16" id="KW-1133">Transmembrane helix</keyword>
<feature type="transmembrane region" description="Helical" evidence="16">
    <location>
        <begin position="370"/>
        <end position="389"/>
    </location>
</feature>
<evidence type="ECO:0000256" key="4">
    <source>
        <dbReference type="ARBA" id="ARBA00016116"/>
    </source>
</evidence>
<feature type="transmembrane region" description="Helical" evidence="16">
    <location>
        <begin position="140"/>
        <end position="161"/>
    </location>
</feature>
<dbReference type="GO" id="GO:0022904">
    <property type="term" value="P:respiratory electron transport chain"/>
    <property type="evidence" value="ECO:0007669"/>
    <property type="project" value="InterPro"/>
</dbReference>
<dbReference type="KEGG" id="ima:PO878_01590"/>
<dbReference type="InterPro" id="IPR016174">
    <property type="entry name" value="Di-haem_cyt_TM"/>
</dbReference>
<evidence type="ECO:0000256" key="9">
    <source>
        <dbReference type="ARBA" id="ARBA00022723"/>
    </source>
</evidence>
<evidence type="ECO:0000256" key="12">
    <source>
        <dbReference type="ARBA" id="ARBA00023004"/>
    </source>
</evidence>
<dbReference type="EC" id="7.1.1.8" evidence="3"/>
<comment type="cofactor">
    <cofactor evidence="1">
        <name>heme</name>
        <dbReference type="ChEBI" id="CHEBI:30413"/>
    </cofactor>
</comment>
<evidence type="ECO:0000313" key="19">
    <source>
        <dbReference type="Proteomes" id="UP001216390"/>
    </source>
</evidence>
<keyword evidence="5" id="KW-0813">Transport</keyword>
<dbReference type="AlphaFoldDB" id="A0AAE9Y683"/>
<feature type="transmembrane region" description="Helical" evidence="16">
    <location>
        <begin position="206"/>
        <end position="229"/>
    </location>
</feature>
<dbReference type="PROSITE" id="PS51002">
    <property type="entry name" value="CYTB_NTER"/>
    <property type="match status" value="1"/>
</dbReference>
<feature type="transmembrane region" description="Helical" evidence="16">
    <location>
        <begin position="173"/>
        <end position="194"/>
    </location>
</feature>
<dbReference type="GO" id="GO:0008121">
    <property type="term" value="F:quinol-cytochrome-c reductase activity"/>
    <property type="evidence" value="ECO:0007669"/>
    <property type="project" value="UniProtKB-EC"/>
</dbReference>
<keyword evidence="9" id="KW-0479">Metal-binding</keyword>
<feature type="transmembrane region" description="Helical" evidence="16">
    <location>
        <begin position="260"/>
        <end position="279"/>
    </location>
</feature>
<dbReference type="InterPro" id="IPR005797">
    <property type="entry name" value="Cyt_b/b6_N"/>
</dbReference>
<feature type="transmembrane region" description="Helical" evidence="16">
    <location>
        <begin position="328"/>
        <end position="349"/>
    </location>
</feature>
<keyword evidence="12" id="KW-0408">Iron</keyword>
<comment type="subcellular location">
    <subcellularLocation>
        <location evidence="2">Cell membrane</location>
        <topology evidence="2">Multi-pass membrane protein</topology>
    </subcellularLocation>
</comment>
<evidence type="ECO:0000256" key="10">
    <source>
        <dbReference type="ARBA" id="ARBA00022967"/>
    </source>
</evidence>
<evidence type="ECO:0000256" key="14">
    <source>
        <dbReference type="ARBA" id="ARBA00029351"/>
    </source>
</evidence>
<dbReference type="GO" id="GO:0046872">
    <property type="term" value="F:metal ion binding"/>
    <property type="evidence" value="ECO:0007669"/>
    <property type="project" value="UniProtKB-KW"/>
</dbReference>
<evidence type="ECO:0000256" key="7">
    <source>
        <dbReference type="ARBA" id="ARBA00022617"/>
    </source>
</evidence>
<dbReference type="PANTHER" id="PTHR19271:SF16">
    <property type="entry name" value="CYTOCHROME B"/>
    <property type="match status" value="1"/>
</dbReference>
<reference evidence="18" key="1">
    <citation type="submission" date="2023-01" db="EMBL/GenBank/DDBJ databases">
        <title>The diversity of Class Acidimicrobiia in South China Sea sediment environments and the proposal of Iamia marina sp. nov., a novel species of the genus Iamia.</title>
        <authorList>
            <person name="He Y."/>
            <person name="Tian X."/>
        </authorList>
    </citation>
    <scope>NUCLEOTIDE SEQUENCE</scope>
    <source>
        <strain evidence="18">DSM 19957</strain>
    </source>
</reference>
<keyword evidence="8 16" id="KW-0812">Transmembrane</keyword>
<evidence type="ECO:0000256" key="16">
    <source>
        <dbReference type="SAM" id="Phobius"/>
    </source>
</evidence>
<name>A0AAE9Y683_9ACTN</name>
<dbReference type="FunFam" id="1.20.810.10:FF:000007">
    <property type="entry name" value="Ubiquinol-cytochrome C reductase B subunit"/>
    <property type="match status" value="1"/>
</dbReference>
<evidence type="ECO:0000256" key="6">
    <source>
        <dbReference type="ARBA" id="ARBA00022475"/>
    </source>
</evidence>
<evidence type="ECO:0000256" key="5">
    <source>
        <dbReference type="ARBA" id="ARBA00022448"/>
    </source>
</evidence>
<gene>
    <name evidence="18" type="ORF">PO878_01590</name>
</gene>
<keyword evidence="10" id="KW-1278">Translocase</keyword>
<proteinExistence type="predicted"/>
<comment type="catalytic activity">
    <reaction evidence="14">
        <text>a quinol + 2 Fe(III)-[cytochrome c](out) = a quinone + 2 Fe(II)-[cytochrome c](out) + 2 H(+)(out)</text>
        <dbReference type="Rhea" id="RHEA:11484"/>
        <dbReference type="Rhea" id="RHEA-COMP:10350"/>
        <dbReference type="Rhea" id="RHEA-COMP:14399"/>
        <dbReference type="ChEBI" id="CHEBI:15378"/>
        <dbReference type="ChEBI" id="CHEBI:24646"/>
        <dbReference type="ChEBI" id="CHEBI:29033"/>
        <dbReference type="ChEBI" id="CHEBI:29034"/>
        <dbReference type="ChEBI" id="CHEBI:132124"/>
        <dbReference type="EC" id="7.1.1.8"/>
    </reaction>
</comment>
<dbReference type="PANTHER" id="PTHR19271">
    <property type="entry name" value="CYTOCHROME B"/>
    <property type="match status" value="1"/>
</dbReference>
<keyword evidence="6" id="KW-1003">Cell membrane</keyword>
<dbReference type="RefSeq" id="WP_272736932.1">
    <property type="nucleotide sequence ID" value="NZ_CP116942.1"/>
</dbReference>
<dbReference type="GO" id="GO:0005886">
    <property type="term" value="C:plasma membrane"/>
    <property type="evidence" value="ECO:0007669"/>
    <property type="project" value="UniProtKB-SubCell"/>
</dbReference>
<dbReference type="Pfam" id="PF13631">
    <property type="entry name" value="Cytochrom_B_N_2"/>
    <property type="match status" value="1"/>
</dbReference>
<dbReference type="EMBL" id="CP116942">
    <property type="protein sequence ID" value="WCO67410.1"/>
    <property type="molecule type" value="Genomic_DNA"/>
</dbReference>